<reference evidence="1" key="1">
    <citation type="submission" date="2019-08" db="EMBL/GenBank/DDBJ databases">
        <authorList>
            <person name="Kucharzyk K."/>
            <person name="Murdoch R.W."/>
            <person name="Higgins S."/>
            <person name="Loffler F."/>
        </authorList>
    </citation>
    <scope>NUCLEOTIDE SEQUENCE</scope>
</reference>
<organism evidence="1">
    <name type="scientific">bioreactor metagenome</name>
    <dbReference type="NCBI Taxonomy" id="1076179"/>
    <lineage>
        <taxon>unclassified sequences</taxon>
        <taxon>metagenomes</taxon>
        <taxon>ecological metagenomes</taxon>
    </lineage>
</organism>
<dbReference type="EMBL" id="VSSQ01004627">
    <property type="protein sequence ID" value="MPM25999.1"/>
    <property type="molecule type" value="Genomic_DNA"/>
</dbReference>
<sequence>MLNPSLQGGRFGDDDVGNLIERAKVGRFTTKREVGDNTGSREGAHAARGKPFRGCYGVYARQFEHNVRAALQRPGRAGIFIGTGGFAALNEVSAHHNDAVIRPGKRTRALQMVDMPVMQRIVLRNDSDYSHIPQRFHSGDYGMKFHKNRFCQHFQRFSDDSSIPFPILLWYTLAVGYTKCKNDGRKPQICIIQFDDF</sequence>
<evidence type="ECO:0000313" key="1">
    <source>
        <dbReference type="EMBL" id="MPM25999.1"/>
    </source>
</evidence>
<protein>
    <submittedName>
        <fullName evidence="1">Uncharacterized protein</fullName>
    </submittedName>
</protein>
<dbReference type="AlphaFoldDB" id="A0A644YCH7"/>
<comment type="caution">
    <text evidence="1">The sequence shown here is derived from an EMBL/GenBank/DDBJ whole genome shotgun (WGS) entry which is preliminary data.</text>
</comment>
<name>A0A644YCH7_9ZZZZ</name>
<accession>A0A644YCH7</accession>
<gene>
    <name evidence="1" type="ORF">SDC9_72500</name>
</gene>
<proteinExistence type="predicted"/>